<evidence type="ECO:0000256" key="4">
    <source>
        <dbReference type="ARBA" id="ARBA00022741"/>
    </source>
</evidence>
<feature type="transmembrane region" description="Helical" evidence="9">
    <location>
        <begin position="716"/>
        <end position="734"/>
    </location>
</feature>
<keyword evidence="3 9" id="KW-0812">Transmembrane</keyword>
<dbReference type="InterPro" id="IPR003593">
    <property type="entry name" value="AAA+_ATPase"/>
</dbReference>
<dbReference type="Pfam" id="PF00005">
    <property type="entry name" value="ABC_tran"/>
    <property type="match status" value="1"/>
</dbReference>
<proteinExistence type="predicted"/>
<feature type="transmembrane region" description="Helical" evidence="9">
    <location>
        <begin position="594"/>
        <end position="619"/>
    </location>
</feature>
<keyword evidence="6 9" id="KW-1133">Transmembrane helix</keyword>
<feature type="transmembrane region" description="Helical" evidence="9">
    <location>
        <begin position="484"/>
        <end position="501"/>
    </location>
</feature>
<dbReference type="PANTHER" id="PTHR48041:SF125">
    <property type="entry name" value="ABC TRANSPORTER G FAMILY"/>
    <property type="match status" value="1"/>
</dbReference>
<dbReference type="EMBL" id="CAJHUC010000636">
    <property type="protein sequence ID" value="CAD7697283.1"/>
    <property type="molecule type" value="Genomic_DNA"/>
</dbReference>
<dbReference type="InterPro" id="IPR050352">
    <property type="entry name" value="ABCG_transporters"/>
</dbReference>
<dbReference type="PROSITE" id="PS50893">
    <property type="entry name" value="ABC_TRANSPORTER_2"/>
    <property type="match status" value="1"/>
</dbReference>
<evidence type="ECO:0000256" key="2">
    <source>
        <dbReference type="ARBA" id="ARBA00022448"/>
    </source>
</evidence>
<dbReference type="GO" id="GO:0005524">
    <property type="term" value="F:ATP binding"/>
    <property type="evidence" value="ECO:0007669"/>
    <property type="project" value="UniProtKB-KW"/>
</dbReference>
<feature type="region of interest" description="Disordered" evidence="8">
    <location>
        <begin position="1"/>
        <end position="33"/>
    </location>
</feature>
<dbReference type="InterPro" id="IPR027417">
    <property type="entry name" value="P-loop_NTPase"/>
</dbReference>
<reference evidence="11" key="1">
    <citation type="submission" date="2020-12" db="EMBL/GenBank/DDBJ databases">
        <authorList>
            <person name="Iha C."/>
        </authorList>
    </citation>
    <scope>NUCLEOTIDE SEQUENCE</scope>
</reference>
<feature type="transmembrane region" description="Helical" evidence="9">
    <location>
        <begin position="626"/>
        <end position="643"/>
    </location>
</feature>
<evidence type="ECO:0000256" key="8">
    <source>
        <dbReference type="SAM" id="MobiDB-lite"/>
    </source>
</evidence>
<dbReference type="SUPFAM" id="SSF52540">
    <property type="entry name" value="P-loop containing nucleoside triphosphate hydrolases"/>
    <property type="match status" value="1"/>
</dbReference>
<keyword evidence="12" id="KW-1185">Reference proteome</keyword>
<evidence type="ECO:0000256" key="9">
    <source>
        <dbReference type="SAM" id="Phobius"/>
    </source>
</evidence>
<evidence type="ECO:0000256" key="6">
    <source>
        <dbReference type="ARBA" id="ARBA00022989"/>
    </source>
</evidence>
<dbReference type="GO" id="GO:0016887">
    <property type="term" value="F:ATP hydrolysis activity"/>
    <property type="evidence" value="ECO:0007669"/>
    <property type="project" value="InterPro"/>
</dbReference>
<feature type="domain" description="ABC transporter" evidence="10">
    <location>
        <begin position="112"/>
        <end position="359"/>
    </location>
</feature>
<evidence type="ECO:0000256" key="3">
    <source>
        <dbReference type="ARBA" id="ARBA00022692"/>
    </source>
</evidence>
<sequence length="740" mass="80777">MGASRTQPDEDGSYAGAAGGGGGQGEKASTFRASIERGIRVSVEAFRGSAEQETPKGEGVEPSAHMLEKRGGQSSLLHAIPEEARVGVDFRGVSGWVPATFQMPGMGGALRRRVRSAVAGGKGGGASATAKRQILYNICGSVSPGEVLALMGPSGSGKTSFISVLGGRKPKLMDAEGDILFNGKPLDKAMKRRVGFVLQDDLMYASLTVEETLYFAAMLRLPKTMTRFEKKERVESVISTLGLTKCRDTLIGGFMMRGVSGGERKRVSVGHELLIDPAFLLLDEPTSGLDATTAMNLLTTLRLLAQGGRTVLTTIHQPSSRIYRQLDNVLLLSEGHTMYYGSGKLAIEWFGKLHYRCPYGVNIADYILDLANGDMLADGSRDDEAREGLIARYRYFGDSHPNGLQSESELEGADLPTSVKSLDEDAAVLQVKVTDGRNVEPLEEADSPVKKSDRWGASYGGQIAILFQRCVKVRRTDALGLQNYLRLLLVAAIAGILWWQVGGDDTLLAASDVIGLLFFEMLFMSFYAMFRALFTFPNDFNMMLKERRSGMYRLSTFYIARTLSDLPMDCTIPTLFVIIVYWSTGLRVTAGAFFANWLSIMLVTLVGQSLGMLIGAAVMDVQQAQTITSVLMLGLMLVGGFYVRDVPDWVGWLKYGSFMWWGFSLLNKIEFGDRSFVDCGGLGEATDGPVQCVPVDSLKEALNLPTDVNDSVWPEVTFLLSLLVVTRAVIYYVLQRKTRS</sequence>
<dbReference type="GO" id="GO:0016020">
    <property type="term" value="C:membrane"/>
    <property type="evidence" value="ECO:0007669"/>
    <property type="project" value="UniProtKB-SubCell"/>
</dbReference>
<dbReference type="SMART" id="SM00382">
    <property type="entry name" value="AAA"/>
    <property type="match status" value="1"/>
</dbReference>
<keyword evidence="5" id="KW-0067">ATP-binding</keyword>
<keyword evidence="7 9" id="KW-0472">Membrane</keyword>
<dbReference type="Proteomes" id="UP000708148">
    <property type="component" value="Unassembled WGS sequence"/>
</dbReference>
<evidence type="ECO:0000256" key="5">
    <source>
        <dbReference type="ARBA" id="ARBA00022840"/>
    </source>
</evidence>
<dbReference type="InterPro" id="IPR003439">
    <property type="entry name" value="ABC_transporter-like_ATP-bd"/>
</dbReference>
<organism evidence="11 12">
    <name type="scientific">Ostreobium quekettii</name>
    <dbReference type="NCBI Taxonomy" id="121088"/>
    <lineage>
        <taxon>Eukaryota</taxon>
        <taxon>Viridiplantae</taxon>
        <taxon>Chlorophyta</taxon>
        <taxon>core chlorophytes</taxon>
        <taxon>Ulvophyceae</taxon>
        <taxon>TCBD clade</taxon>
        <taxon>Bryopsidales</taxon>
        <taxon>Ostreobineae</taxon>
        <taxon>Ostreobiaceae</taxon>
        <taxon>Ostreobium</taxon>
    </lineage>
</organism>
<dbReference type="AlphaFoldDB" id="A0A8S1IQ75"/>
<comment type="caution">
    <text evidence="11">The sequence shown here is derived from an EMBL/GenBank/DDBJ whole genome shotgun (WGS) entry which is preliminary data.</text>
</comment>
<dbReference type="InterPro" id="IPR013525">
    <property type="entry name" value="ABC2_TM"/>
</dbReference>
<keyword evidence="2" id="KW-0813">Transport</keyword>
<dbReference type="PANTHER" id="PTHR48041">
    <property type="entry name" value="ABC TRANSPORTER G FAMILY MEMBER 28"/>
    <property type="match status" value="1"/>
</dbReference>
<dbReference type="Pfam" id="PF01061">
    <property type="entry name" value="ABC2_membrane"/>
    <property type="match status" value="1"/>
</dbReference>
<comment type="subcellular location">
    <subcellularLocation>
        <location evidence="1">Membrane</location>
        <topology evidence="1">Multi-pass membrane protein</topology>
    </subcellularLocation>
</comment>
<dbReference type="GO" id="GO:0140359">
    <property type="term" value="F:ABC-type transporter activity"/>
    <property type="evidence" value="ECO:0007669"/>
    <property type="project" value="InterPro"/>
</dbReference>
<evidence type="ECO:0000259" key="10">
    <source>
        <dbReference type="PROSITE" id="PS50893"/>
    </source>
</evidence>
<name>A0A8S1IQ75_9CHLO</name>
<evidence type="ECO:0000256" key="7">
    <source>
        <dbReference type="ARBA" id="ARBA00023136"/>
    </source>
</evidence>
<dbReference type="OrthoDB" id="566375at2759"/>
<evidence type="ECO:0000313" key="12">
    <source>
        <dbReference type="Proteomes" id="UP000708148"/>
    </source>
</evidence>
<accession>A0A8S1IQ75</accession>
<protein>
    <recommendedName>
        <fullName evidence="10">ABC transporter domain-containing protein</fullName>
    </recommendedName>
</protein>
<dbReference type="Gene3D" id="3.40.50.300">
    <property type="entry name" value="P-loop containing nucleotide triphosphate hydrolases"/>
    <property type="match status" value="1"/>
</dbReference>
<feature type="transmembrane region" description="Helical" evidence="9">
    <location>
        <begin position="513"/>
        <end position="536"/>
    </location>
</feature>
<gene>
    <name evidence="11" type="ORF">OSTQU699_LOCUS2644</name>
</gene>
<feature type="transmembrane region" description="Helical" evidence="9">
    <location>
        <begin position="557"/>
        <end position="582"/>
    </location>
</feature>
<evidence type="ECO:0000256" key="1">
    <source>
        <dbReference type="ARBA" id="ARBA00004141"/>
    </source>
</evidence>
<keyword evidence="4" id="KW-0547">Nucleotide-binding</keyword>
<evidence type="ECO:0000313" key="11">
    <source>
        <dbReference type="EMBL" id="CAD7697283.1"/>
    </source>
</evidence>